<evidence type="ECO:0000256" key="3">
    <source>
        <dbReference type="ARBA" id="ARBA00023125"/>
    </source>
</evidence>
<gene>
    <name evidence="6" type="ORF">JF922_10140</name>
</gene>
<evidence type="ECO:0000256" key="1">
    <source>
        <dbReference type="ARBA" id="ARBA00022491"/>
    </source>
</evidence>
<dbReference type="PANTHER" id="PTHR30146">
    <property type="entry name" value="LACI-RELATED TRANSCRIPTIONAL REPRESSOR"/>
    <property type="match status" value="1"/>
</dbReference>
<dbReference type="CDD" id="cd01392">
    <property type="entry name" value="HTH_LacI"/>
    <property type="match status" value="1"/>
</dbReference>
<dbReference type="InterPro" id="IPR010982">
    <property type="entry name" value="Lambda_DNA-bd_dom_sf"/>
</dbReference>
<evidence type="ECO:0000256" key="2">
    <source>
        <dbReference type="ARBA" id="ARBA00023015"/>
    </source>
</evidence>
<dbReference type="RefSeq" id="WP_338201421.1">
    <property type="nucleotide sequence ID" value="NZ_JAEKNR010000108.1"/>
</dbReference>
<reference evidence="6" key="1">
    <citation type="submission" date="2020-10" db="EMBL/GenBank/DDBJ databases">
        <title>Ca. Dormibacterota MAGs.</title>
        <authorList>
            <person name="Montgomery K."/>
        </authorList>
    </citation>
    <scope>NUCLEOTIDE SEQUENCE [LARGE SCALE GENOMIC DNA]</scope>
    <source>
        <strain evidence="6">SC8812_S17_10</strain>
    </source>
</reference>
<organism evidence="6 7">
    <name type="scientific">Candidatus Nephthysia bennettiae</name>
    <dbReference type="NCBI Taxonomy" id="3127016"/>
    <lineage>
        <taxon>Bacteria</taxon>
        <taxon>Bacillati</taxon>
        <taxon>Candidatus Dormiibacterota</taxon>
        <taxon>Candidatus Dormibacteria</taxon>
        <taxon>Candidatus Dormibacterales</taxon>
        <taxon>Candidatus Dormibacteraceae</taxon>
        <taxon>Candidatus Nephthysia</taxon>
    </lineage>
</organism>
<protein>
    <submittedName>
        <fullName evidence="6">LacI family DNA-binding transcriptional regulator</fullName>
    </submittedName>
</protein>
<proteinExistence type="predicted"/>
<keyword evidence="3 6" id="KW-0238">DNA-binding</keyword>
<dbReference type="InterPro" id="IPR046335">
    <property type="entry name" value="LacI/GalR-like_sensor"/>
</dbReference>
<dbReference type="AlphaFoldDB" id="A0A934N2U7"/>
<dbReference type="SUPFAM" id="SSF53822">
    <property type="entry name" value="Periplasmic binding protein-like I"/>
    <property type="match status" value="1"/>
</dbReference>
<dbReference type="SMART" id="SM00354">
    <property type="entry name" value="HTH_LACI"/>
    <property type="match status" value="1"/>
</dbReference>
<feature type="domain" description="HTH lacI-type" evidence="5">
    <location>
        <begin position="4"/>
        <end position="58"/>
    </location>
</feature>
<sequence>MEHPSLKDVAARAGVSFQTAGKVLNGKGRVAPETRRRILDAAGALGYVPNALARGLISRSTGTIGVIATDLSDTTLAQHIVGIEREARRQGRCVIIGSLDRTGSDCEEYLRLLLERRVDGIVVVAPVIESNARIGELLRRTVPTVSLHRIAGGGISTIMADDEQSGMLPTRHLLALGHRRVGMITGPRRRQVTLARTAGYRHGLEEAGIPYDEALVVEGDWEVAGGYSGAHRLLDRAPDLSALFVQNDMMGVGVLSALQHRGLRVPEDCAVVGCDDLPIASRTIPPLTSVRIPFVEIGEAATRMLAEQLGKERREPDHLVLPVSLRYRASTRTVTEGEEPGGSDFS</sequence>
<dbReference type="EMBL" id="JAEKNR010000108">
    <property type="protein sequence ID" value="MBJ7598430.1"/>
    <property type="molecule type" value="Genomic_DNA"/>
</dbReference>
<name>A0A934N2U7_9BACT</name>
<dbReference type="InterPro" id="IPR000843">
    <property type="entry name" value="HTH_LacI"/>
</dbReference>
<evidence type="ECO:0000313" key="7">
    <source>
        <dbReference type="Proteomes" id="UP000612893"/>
    </source>
</evidence>
<dbReference type="GO" id="GO:0000976">
    <property type="term" value="F:transcription cis-regulatory region binding"/>
    <property type="evidence" value="ECO:0007669"/>
    <property type="project" value="TreeGrafter"/>
</dbReference>
<dbReference type="InterPro" id="IPR028082">
    <property type="entry name" value="Peripla_BP_I"/>
</dbReference>
<dbReference type="CDD" id="cd06267">
    <property type="entry name" value="PBP1_LacI_sugar_binding-like"/>
    <property type="match status" value="1"/>
</dbReference>
<keyword evidence="1" id="KW-0678">Repressor</keyword>
<dbReference type="PANTHER" id="PTHR30146:SF148">
    <property type="entry name" value="HTH-TYPE TRANSCRIPTIONAL REPRESSOR PURR-RELATED"/>
    <property type="match status" value="1"/>
</dbReference>
<dbReference type="Gene3D" id="3.40.50.2300">
    <property type="match status" value="2"/>
</dbReference>
<evidence type="ECO:0000313" key="6">
    <source>
        <dbReference type="EMBL" id="MBJ7598430.1"/>
    </source>
</evidence>
<dbReference type="Gene3D" id="1.10.260.40">
    <property type="entry name" value="lambda repressor-like DNA-binding domains"/>
    <property type="match status" value="1"/>
</dbReference>
<keyword evidence="7" id="KW-1185">Reference proteome</keyword>
<dbReference type="PROSITE" id="PS00356">
    <property type="entry name" value="HTH_LACI_1"/>
    <property type="match status" value="1"/>
</dbReference>
<keyword evidence="2" id="KW-0805">Transcription regulation</keyword>
<evidence type="ECO:0000259" key="5">
    <source>
        <dbReference type="PROSITE" id="PS50932"/>
    </source>
</evidence>
<dbReference type="GO" id="GO:0003700">
    <property type="term" value="F:DNA-binding transcription factor activity"/>
    <property type="evidence" value="ECO:0007669"/>
    <property type="project" value="TreeGrafter"/>
</dbReference>
<accession>A0A934N2U7</accession>
<dbReference type="Proteomes" id="UP000612893">
    <property type="component" value="Unassembled WGS sequence"/>
</dbReference>
<evidence type="ECO:0000256" key="4">
    <source>
        <dbReference type="ARBA" id="ARBA00023163"/>
    </source>
</evidence>
<dbReference type="Pfam" id="PF13377">
    <property type="entry name" value="Peripla_BP_3"/>
    <property type="match status" value="1"/>
</dbReference>
<comment type="caution">
    <text evidence="6">The sequence shown here is derived from an EMBL/GenBank/DDBJ whole genome shotgun (WGS) entry which is preliminary data.</text>
</comment>
<keyword evidence="4" id="KW-0804">Transcription</keyword>
<dbReference type="SUPFAM" id="SSF47413">
    <property type="entry name" value="lambda repressor-like DNA-binding domains"/>
    <property type="match status" value="1"/>
</dbReference>
<dbReference type="Pfam" id="PF00356">
    <property type="entry name" value="LacI"/>
    <property type="match status" value="1"/>
</dbReference>
<dbReference type="PROSITE" id="PS50932">
    <property type="entry name" value="HTH_LACI_2"/>
    <property type="match status" value="1"/>
</dbReference>